<feature type="transmembrane region" description="Helical" evidence="8">
    <location>
        <begin position="223"/>
        <end position="244"/>
    </location>
</feature>
<evidence type="ECO:0000256" key="8">
    <source>
        <dbReference type="SAM" id="Phobius"/>
    </source>
</evidence>
<keyword evidence="2" id="KW-1003">Cell membrane</keyword>
<evidence type="ECO:0000313" key="10">
    <source>
        <dbReference type="Proteomes" id="UP000266005"/>
    </source>
</evidence>
<evidence type="ECO:0000256" key="2">
    <source>
        <dbReference type="ARBA" id="ARBA00022475"/>
    </source>
</evidence>
<accession>A0A399S7J2</accession>
<evidence type="ECO:0008006" key="11">
    <source>
        <dbReference type="Google" id="ProtNLM"/>
    </source>
</evidence>
<dbReference type="PANTHER" id="PTHR33908">
    <property type="entry name" value="MANNOSYLTRANSFERASE YKCB-RELATED"/>
    <property type="match status" value="1"/>
</dbReference>
<feature type="transmembrane region" description="Helical" evidence="8">
    <location>
        <begin position="290"/>
        <end position="311"/>
    </location>
</feature>
<comment type="subcellular location">
    <subcellularLocation>
        <location evidence="1">Cell membrane</location>
        <topology evidence="1">Multi-pass membrane protein</topology>
    </subcellularLocation>
</comment>
<sequence>MNCQECIKAMLKDKLMRADLYLLVLFIAYCAAVVLRVSIEGTGYTSPDSEYYMEAARSLNNGEKFIIRDLYGLHTGQKNARILFTAWPIGYPTLIATITWISGLNLFWASKVLNLIFAGLGFLLLRHINRRYSFVLASIYGAFTVIEMYSYTWSECVFMYGCLFFAFLTYKVYVSGKPSQIYALLAVAAFMFLVRYIGFFAGGVTLLLAIITWLEQRRRLSRHLFIVFVLNVIFVCGYVMHNHYAAGYNTDAQRLTADMGSPLKVLWMAIKGLIIELFIIRNYYLRGIPGGLTIATALLQVIVIGYVGSILRQQREAVAVAVKENILSHMAVVVALSYLVVLVFLRSISQFDPPNYRLLSPFTILMLFAIVNYIVALPDNIKGAVRAKYVIAGFFILSLLLNLPKKFLLSQLL</sequence>
<keyword evidence="3" id="KW-0328">Glycosyltransferase</keyword>
<dbReference type="Proteomes" id="UP000266005">
    <property type="component" value="Unassembled WGS sequence"/>
</dbReference>
<keyword evidence="4" id="KW-0808">Transferase</keyword>
<feature type="transmembrane region" description="Helical" evidence="8">
    <location>
        <begin position="387"/>
        <end position="404"/>
    </location>
</feature>
<feature type="transmembrane region" description="Helical" evidence="8">
    <location>
        <begin position="181"/>
        <end position="211"/>
    </location>
</feature>
<comment type="caution">
    <text evidence="9">The sequence shown here is derived from an EMBL/GenBank/DDBJ whole genome shotgun (WGS) entry which is preliminary data.</text>
</comment>
<keyword evidence="6 8" id="KW-1133">Transmembrane helix</keyword>
<evidence type="ECO:0000256" key="7">
    <source>
        <dbReference type="ARBA" id="ARBA00023136"/>
    </source>
</evidence>
<feature type="transmembrane region" description="Helical" evidence="8">
    <location>
        <begin position="106"/>
        <end position="125"/>
    </location>
</feature>
<keyword evidence="7 8" id="KW-0472">Membrane</keyword>
<evidence type="ECO:0000256" key="6">
    <source>
        <dbReference type="ARBA" id="ARBA00022989"/>
    </source>
</evidence>
<dbReference type="PANTHER" id="PTHR33908:SF11">
    <property type="entry name" value="MEMBRANE PROTEIN"/>
    <property type="match status" value="1"/>
</dbReference>
<keyword evidence="10" id="KW-1185">Reference proteome</keyword>
<reference evidence="10" key="1">
    <citation type="submission" date="2018-08" db="EMBL/GenBank/DDBJ databases">
        <title>Mucilaginibacter sp. MYSH2.</title>
        <authorList>
            <person name="Seo T."/>
        </authorList>
    </citation>
    <scope>NUCLEOTIDE SEQUENCE [LARGE SCALE GENOMIC DNA]</scope>
    <source>
        <strain evidence="10">KIRAN</strain>
    </source>
</reference>
<evidence type="ECO:0000256" key="5">
    <source>
        <dbReference type="ARBA" id="ARBA00022692"/>
    </source>
</evidence>
<gene>
    <name evidence="9" type="ORF">D1627_10485</name>
</gene>
<feature type="transmembrane region" description="Helical" evidence="8">
    <location>
        <begin position="20"/>
        <end position="39"/>
    </location>
</feature>
<protein>
    <recommendedName>
        <fullName evidence="11">Glycosyltransferase RgtA/B/C/D-like domain-containing protein</fullName>
    </recommendedName>
</protein>
<feature type="transmembrane region" description="Helical" evidence="8">
    <location>
        <begin position="358"/>
        <end position="375"/>
    </location>
</feature>
<proteinExistence type="predicted"/>
<feature type="transmembrane region" description="Helical" evidence="8">
    <location>
        <begin position="326"/>
        <end position="346"/>
    </location>
</feature>
<feature type="transmembrane region" description="Helical" evidence="8">
    <location>
        <begin position="157"/>
        <end position="174"/>
    </location>
</feature>
<organism evidence="9 10">
    <name type="scientific">Pontibacter oryzae</name>
    <dbReference type="NCBI Taxonomy" id="2304593"/>
    <lineage>
        <taxon>Bacteria</taxon>
        <taxon>Pseudomonadati</taxon>
        <taxon>Bacteroidota</taxon>
        <taxon>Cytophagia</taxon>
        <taxon>Cytophagales</taxon>
        <taxon>Hymenobacteraceae</taxon>
        <taxon>Pontibacter</taxon>
    </lineage>
</organism>
<dbReference type="InterPro" id="IPR050297">
    <property type="entry name" value="LipidA_mod_glycosyltrf_83"/>
</dbReference>
<dbReference type="GO" id="GO:0016763">
    <property type="term" value="F:pentosyltransferase activity"/>
    <property type="evidence" value="ECO:0007669"/>
    <property type="project" value="TreeGrafter"/>
</dbReference>
<dbReference type="AlphaFoldDB" id="A0A399S7J2"/>
<feature type="transmembrane region" description="Helical" evidence="8">
    <location>
        <begin position="265"/>
        <end position="284"/>
    </location>
</feature>
<name>A0A399S7J2_9BACT</name>
<evidence type="ECO:0000256" key="3">
    <source>
        <dbReference type="ARBA" id="ARBA00022676"/>
    </source>
</evidence>
<dbReference type="GO" id="GO:0009103">
    <property type="term" value="P:lipopolysaccharide biosynthetic process"/>
    <property type="evidence" value="ECO:0007669"/>
    <property type="project" value="UniProtKB-ARBA"/>
</dbReference>
<evidence type="ECO:0000313" key="9">
    <source>
        <dbReference type="EMBL" id="RIJ37535.1"/>
    </source>
</evidence>
<dbReference type="GO" id="GO:0005886">
    <property type="term" value="C:plasma membrane"/>
    <property type="evidence" value="ECO:0007669"/>
    <property type="project" value="UniProtKB-SubCell"/>
</dbReference>
<keyword evidence="5 8" id="KW-0812">Transmembrane</keyword>
<feature type="transmembrane region" description="Helical" evidence="8">
    <location>
        <begin position="132"/>
        <end position="151"/>
    </location>
</feature>
<evidence type="ECO:0000256" key="1">
    <source>
        <dbReference type="ARBA" id="ARBA00004651"/>
    </source>
</evidence>
<dbReference type="EMBL" id="QWGE01000003">
    <property type="protein sequence ID" value="RIJ37535.1"/>
    <property type="molecule type" value="Genomic_DNA"/>
</dbReference>
<evidence type="ECO:0000256" key="4">
    <source>
        <dbReference type="ARBA" id="ARBA00022679"/>
    </source>
</evidence>